<feature type="compositionally biased region" description="Polar residues" evidence="6">
    <location>
        <begin position="913"/>
        <end position="926"/>
    </location>
</feature>
<dbReference type="PANTHER" id="PTHR18902">
    <property type="entry name" value="NUCLEAR MITOTIC APPARATUS PROTEIN 1-RELATED"/>
    <property type="match status" value="1"/>
</dbReference>
<feature type="coiled-coil region" evidence="5">
    <location>
        <begin position="375"/>
        <end position="545"/>
    </location>
</feature>
<reference evidence="7 8" key="1">
    <citation type="submission" date="2021-06" db="EMBL/GenBank/DDBJ databases">
        <authorList>
            <person name="Palmer J.M."/>
        </authorList>
    </citation>
    <scope>NUCLEOTIDE SEQUENCE [LARGE SCALE GENOMIC DNA]</scope>
    <source>
        <strain evidence="8">if_2019</strain>
        <tissue evidence="7">Muscle</tissue>
    </source>
</reference>
<evidence type="ECO:0000256" key="1">
    <source>
        <dbReference type="ARBA" id="ARBA00004496"/>
    </source>
</evidence>
<protein>
    <recommendedName>
        <fullName evidence="9">Nuclear mitotic apparatus protein 1</fullName>
    </recommendedName>
</protein>
<evidence type="ECO:0000313" key="7">
    <source>
        <dbReference type="EMBL" id="MEQ2243123.1"/>
    </source>
</evidence>
<evidence type="ECO:0008006" key="9">
    <source>
        <dbReference type="Google" id="ProtNLM"/>
    </source>
</evidence>
<feature type="compositionally biased region" description="Polar residues" evidence="6">
    <location>
        <begin position="606"/>
        <end position="622"/>
    </location>
</feature>
<dbReference type="InterPro" id="IPR051841">
    <property type="entry name" value="MT-Golgi_org_protein"/>
</dbReference>
<keyword evidence="4 5" id="KW-0175">Coiled coil</keyword>
<evidence type="ECO:0000256" key="2">
    <source>
        <dbReference type="ARBA" id="ARBA00022490"/>
    </source>
</evidence>
<feature type="region of interest" description="Disordered" evidence="6">
    <location>
        <begin position="583"/>
        <end position="628"/>
    </location>
</feature>
<name>A0ABV0UD44_9TELE</name>
<sequence>MEMEISQQKDSFQNMRVTSEEETTRLREAIKAKEDQLISLKEEGSTQSDMLQHEIKSLQAQLCDMAKTMKTTEEKLQAQIEMLSKQEQDIYHQKELLQEQLSASEEKMRMMRNEIQSKEKQMELLKTENAEQLYLLHQETKSLNKQMETLSSSLRKAEDEIHSREDLLAVQRQENTEQSRELHSLQENVRQLKKQLEQRHSHDEDIERLKKSQAEKENELLEAEKKLQALQTELSEARMLICDKDQNLNTLRQEVVLQVNLLQKAKGEAEATEKIMAEIREENSRQKIVLQNEIQGLKGELETISQSLCAKEQKLLETQQASVEQVNNFQQQLLLVKGELDQQTEALHGSLRSKDAFQDLQLTTLKEKEALYQEKEVLMSNIIQAEGDQKALEEQVKVVILEKDRLAQANQALERENVASRRLEAVLQRELEILKMEKEQLLRQREEAEESELIKGELKQQLAAKTEAVEHYKAQMEKAVSHYNSKKQLLQKSEEDNMELKQALEVKDNEFKTILMENKALQLGLERIQANEKKLKGQVASLESQLAYADQVLRAQNKIHGNGGGATESAYLGLPRIHLGDGTTTQVKTSMSSDSLDQSSLEDSLNTTRKLSAPGESSTPLVRSSERLAAKRQGLQAESLETLYFTPINTRRTKRTSDDSDMDLNSTRKNPTSSVKRRRTTQVINITMSKKTPGCSEADETFYSLQSARSHPNLAGAHVSRPMSMEVFNTPASKTAAASDQLIGLPGYRQSTAHSQTASTFCVGAENEPDGGPEDWLRIAELQARNKTCLPHLKSSYPVESETGQASALIFTDEELRTGDPSDTIRRASMMPGQLQDSLVSHRHSLMMGHTGVGAHSHRLSLMPGQLPARPALSSQLKCPKSSKQSSSTFSIHQTSPEKKTRASCFPRPITPKNKNMSSGPSSTRLQAVLSPAERRQSMMFTIENTPKSNGYLKKGLNKLRNSARKTPLNSRATVGRSAKAGSLKSPQVAGKGQRGSQASRSAKSPGLTASARKVMRRMKI</sequence>
<evidence type="ECO:0000313" key="8">
    <source>
        <dbReference type="Proteomes" id="UP001482620"/>
    </source>
</evidence>
<keyword evidence="3" id="KW-0597">Phosphoprotein</keyword>
<comment type="subcellular location">
    <subcellularLocation>
        <location evidence="1">Cytoplasm</location>
    </subcellularLocation>
</comment>
<feature type="region of interest" description="Disordered" evidence="6">
    <location>
        <begin position="962"/>
        <end position="1021"/>
    </location>
</feature>
<feature type="region of interest" description="Disordered" evidence="6">
    <location>
        <begin position="651"/>
        <end position="678"/>
    </location>
</feature>
<keyword evidence="8" id="KW-1185">Reference proteome</keyword>
<comment type="caution">
    <text evidence="7">The sequence shown here is derived from an EMBL/GenBank/DDBJ whole genome shotgun (WGS) entry which is preliminary data.</text>
</comment>
<feature type="compositionally biased region" description="Polar residues" evidence="6">
    <location>
        <begin position="1"/>
        <end position="17"/>
    </location>
</feature>
<feature type="region of interest" description="Disordered" evidence="6">
    <location>
        <begin position="871"/>
        <end position="928"/>
    </location>
</feature>
<organism evidence="7 8">
    <name type="scientific">Ilyodon furcidens</name>
    <name type="common">goldbreast splitfin</name>
    <dbReference type="NCBI Taxonomy" id="33524"/>
    <lineage>
        <taxon>Eukaryota</taxon>
        <taxon>Metazoa</taxon>
        <taxon>Chordata</taxon>
        <taxon>Craniata</taxon>
        <taxon>Vertebrata</taxon>
        <taxon>Euteleostomi</taxon>
        <taxon>Actinopterygii</taxon>
        <taxon>Neopterygii</taxon>
        <taxon>Teleostei</taxon>
        <taxon>Neoteleostei</taxon>
        <taxon>Acanthomorphata</taxon>
        <taxon>Ovalentaria</taxon>
        <taxon>Atherinomorphae</taxon>
        <taxon>Cyprinodontiformes</taxon>
        <taxon>Goodeidae</taxon>
        <taxon>Ilyodon</taxon>
    </lineage>
</organism>
<evidence type="ECO:0000256" key="5">
    <source>
        <dbReference type="SAM" id="Coils"/>
    </source>
</evidence>
<feature type="compositionally biased region" description="Low complexity" evidence="6">
    <location>
        <begin position="590"/>
        <end position="605"/>
    </location>
</feature>
<evidence type="ECO:0000256" key="4">
    <source>
        <dbReference type="ARBA" id="ARBA00023054"/>
    </source>
</evidence>
<gene>
    <name evidence="7" type="ORF">ILYODFUR_003904</name>
</gene>
<feature type="region of interest" description="Disordered" evidence="6">
    <location>
        <begin position="1"/>
        <end position="24"/>
    </location>
</feature>
<evidence type="ECO:0000256" key="3">
    <source>
        <dbReference type="ARBA" id="ARBA00022553"/>
    </source>
</evidence>
<dbReference type="EMBL" id="JAHRIQ010069720">
    <property type="protein sequence ID" value="MEQ2243123.1"/>
    <property type="molecule type" value="Genomic_DNA"/>
</dbReference>
<accession>A0ABV0UD44</accession>
<evidence type="ECO:0000256" key="6">
    <source>
        <dbReference type="SAM" id="MobiDB-lite"/>
    </source>
</evidence>
<feature type="compositionally biased region" description="Low complexity" evidence="6">
    <location>
        <begin position="874"/>
        <end position="894"/>
    </location>
</feature>
<dbReference type="Proteomes" id="UP001482620">
    <property type="component" value="Unassembled WGS sequence"/>
</dbReference>
<feature type="compositionally biased region" description="Polar residues" evidence="6">
    <location>
        <begin position="663"/>
        <end position="674"/>
    </location>
</feature>
<keyword evidence="2" id="KW-0963">Cytoplasm</keyword>
<dbReference type="PANTHER" id="PTHR18902:SF24">
    <property type="entry name" value="NUCLEAR MITOTIC APPARATUS PROTEIN 1"/>
    <property type="match status" value="1"/>
</dbReference>
<proteinExistence type="predicted"/>